<evidence type="ECO:0000313" key="1">
    <source>
        <dbReference type="EMBL" id="KAK9323761.1"/>
    </source>
</evidence>
<reference evidence="2" key="1">
    <citation type="journal article" date="2024" name="Front. Bioeng. Biotechnol.">
        <title>Genome-scale model development and genomic sequencing of the oleaginous clade Lipomyces.</title>
        <authorList>
            <person name="Czajka J.J."/>
            <person name="Han Y."/>
            <person name="Kim J."/>
            <person name="Mondo S.J."/>
            <person name="Hofstad B.A."/>
            <person name="Robles A."/>
            <person name="Haridas S."/>
            <person name="Riley R."/>
            <person name="LaButti K."/>
            <person name="Pangilinan J."/>
            <person name="Andreopoulos W."/>
            <person name="Lipzen A."/>
            <person name="Yan J."/>
            <person name="Wang M."/>
            <person name="Ng V."/>
            <person name="Grigoriev I.V."/>
            <person name="Spatafora J.W."/>
            <person name="Magnuson J.K."/>
            <person name="Baker S.E."/>
            <person name="Pomraning K.R."/>
        </authorList>
    </citation>
    <scope>NUCLEOTIDE SEQUENCE [LARGE SCALE GENOMIC DNA]</scope>
    <source>
        <strain evidence="2">CBS 10300</strain>
    </source>
</reference>
<comment type="caution">
    <text evidence="1">The sequence shown here is derived from an EMBL/GenBank/DDBJ whole genome shotgun (WGS) entry which is preliminary data.</text>
</comment>
<dbReference type="EMBL" id="MU970057">
    <property type="protein sequence ID" value="KAK9323761.1"/>
    <property type="molecule type" value="Genomic_DNA"/>
</dbReference>
<proteinExistence type="predicted"/>
<name>A0ACC3TRZ0_9ASCO</name>
<protein>
    <submittedName>
        <fullName evidence="1">Uncharacterized protein</fullName>
    </submittedName>
</protein>
<evidence type="ECO:0000313" key="2">
    <source>
        <dbReference type="Proteomes" id="UP001489719"/>
    </source>
</evidence>
<organism evidence="1 2">
    <name type="scientific">Lipomyces orientalis</name>
    <dbReference type="NCBI Taxonomy" id="1233043"/>
    <lineage>
        <taxon>Eukaryota</taxon>
        <taxon>Fungi</taxon>
        <taxon>Dikarya</taxon>
        <taxon>Ascomycota</taxon>
        <taxon>Saccharomycotina</taxon>
        <taxon>Lipomycetes</taxon>
        <taxon>Lipomycetales</taxon>
        <taxon>Lipomycetaceae</taxon>
        <taxon>Lipomyces</taxon>
    </lineage>
</organism>
<keyword evidence="2" id="KW-1185">Reference proteome</keyword>
<gene>
    <name evidence="1" type="ORF">V1517DRAFT_319300</name>
</gene>
<accession>A0ACC3TRZ0</accession>
<sequence>MKRSQYFAVLLPALGVLHGLLLLPLALPKHGATVTLVDVLESITLGLTGFCVLLGLRLFLSLFPLSSVYTTSLLLFLVGVVEEIVHFILLRPIPKATWHPAYILGFSWSVAECAVSLYQLVPPRQYRYSPLNGEDDSDEESAVPALSANADHPRDNASEIDMSLDPEEQDLLSPGEHGDQPHPAATFSAAAAISQRQREDPIAPLIGTSLLDLPTYFPFLWRTSALLHHLGFSLLLSLQDVGQAGIISAVIVVCLYRGILRSIWGIGIMRFGVVTVTFLTLVGGLLSLVVGLSLWRAI</sequence>
<dbReference type="Proteomes" id="UP001489719">
    <property type="component" value="Unassembled WGS sequence"/>
</dbReference>